<evidence type="ECO:0000313" key="2">
    <source>
        <dbReference type="EMBL" id="EAU80859.2"/>
    </source>
</evidence>
<dbReference type="eggNOG" id="ENOG502SS52">
    <property type="taxonomic scope" value="Eukaryota"/>
</dbReference>
<comment type="caution">
    <text evidence="2">The sequence shown here is derived from an EMBL/GenBank/DDBJ whole genome shotgun (WGS) entry which is preliminary data.</text>
</comment>
<dbReference type="InParanoid" id="A8PEN1"/>
<dbReference type="KEGG" id="cci:CC1G_03035"/>
<organism evidence="2 3">
    <name type="scientific">Coprinopsis cinerea (strain Okayama-7 / 130 / ATCC MYA-4618 / FGSC 9003)</name>
    <name type="common">Inky cap fungus</name>
    <name type="synonym">Hormographiella aspergillata</name>
    <dbReference type="NCBI Taxonomy" id="240176"/>
    <lineage>
        <taxon>Eukaryota</taxon>
        <taxon>Fungi</taxon>
        <taxon>Dikarya</taxon>
        <taxon>Basidiomycota</taxon>
        <taxon>Agaricomycotina</taxon>
        <taxon>Agaricomycetes</taxon>
        <taxon>Agaricomycetidae</taxon>
        <taxon>Agaricales</taxon>
        <taxon>Agaricineae</taxon>
        <taxon>Psathyrellaceae</taxon>
        <taxon>Coprinopsis</taxon>
    </lineage>
</organism>
<dbReference type="HOGENOM" id="CLU_038175_0_0_1"/>
<feature type="compositionally biased region" description="Gly residues" evidence="1">
    <location>
        <begin position="92"/>
        <end position="108"/>
    </location>
</feature>
<gene>
    <name evidence="2" type="ORF">CC1G_03035</name>
</gene>
<dbReference type="OrthoDB" id="3250756at2759"/>
<reference evidence="2 3" key="1">
    <citation type="journal article" date="2010" name="Proc. Natl. Acad. Sci. U.S.A.">
        <title>Insights into evolution of multicellular fungi from the assembled chromosomes of the mushroom Coprinopsis cinerea (Coprinus cinereus).</title>
        <authorList>
            <person name="Stajich J.E."/>
            <person name="Wilke S.K."/>
            <person name="Ahren D."/>
            <person name="Au C.H."/>
            <person name="Birren B.W."/>
            <person name="Borodovsky M."/>
            <person name="Burns C."/>
            <person name="Canback B."/>
            <person name="Casselton L.A."/>
            <person name="Cheng C.K."/>
            <person name="Deng J."/>
            <person name="Dietrich F.S."/>
            <person name="Fargo D.C."/>
            <person name="Farman M.L."/>
            <person name="Gathman A.C."/>
            <person name="Goldberg J."/>
            <person name="Guigo R."/>
            <person name="Hoegger P.J."/>
            <person name="Hooker J.B."/>
            <person name="Huggins A."/>
            <person name="James T.Y."/>
            <person name="Kamada T."/>
            <person name="Kilaru S."/>
            <person name="Kodira C."/>
            <person name="Kues U."/>
            <person name="Kupfer D."/>
            <person name="Kwan H.S."/>
            <person name="Lomsadze A."/>
            <person name="Li W."/>
            <person name="Lilly W.W."/>
            <person name="Ma L.J."/>
            <person name="Mackey A.J."/>
            <person name="Manning G."/>
            <person name="Martin F."/>
            <person name="Muraguchi H."/>
            <person name="Natvig D.O."/>
            <person name="Palmerini H."/>
            <person name="Ramesh M.A."/>
            <person name="Rehmeyer C.J."/>
            <person name="Roe B.A."/>
            <person name="Shenoy N."/>
            <person name="Stanke M."/>
            <person name="Ter-Hovhannisyan V."/>
            <person name="Tunlid A."/>
            <person name="Velagapudi R."/>
            <person name="Vision T.J."/>
            <person name="Zeng Q."/>
            <person name="Zolan M.E."/>
            <person name="Pukkila P.J."/>
        </authorList>
    </citation>
    <scope>NUCLEOTIDE SEQUENCE [LARGE SCALE GENOMIC DNA]</scope>
    <source>
        <strain evidence="3">Okayama-7 / 130 / ATCC MYA-4618 / FGSC 9003</strain>
    </source>
</reference>
<dbReference type="RefSeq" id="XP_001840806.2">
    <property type="nucleotide sequence ID" value="XM_001840754.2"/>
</dbReference>
<keyword evidence="3" id="KW-1185">Reference proteome</keyword>
<evidence type="ECO:0008006" key="4">
    <source>
        <dbReference type="Google" id="ProtNLM"/>
    </source>
</evidence>
<sequence>MPNTSLSPELCSRIVQFVDVRHTSDLARLCTVSKVFLKEAEPRLYSQLVFGDPRRAVGALRSVVGSERGVGKWVRVFWFVYEWGVQGTYGGQGGGGQGGGSGGQGGQGGPPPLPRGFWETVRAALKKMTGLEMLVLYDHTRMNTWLRLRFRWDANIVSFVRHQHNLELLQVADFVEAETEERVGVGRLERLSVVEAHVSVAGQFLEERGSRLRNVQVLVDRGHVGVLLGRGSGSGGGAGGGGGGGGAVARLPKGLRGLSILDLPEEYAVEVLEAVSVSCPELRALGQFPLPILKRHKFTASLMRLHYLRCIEVDLSSWQPMPVAGAQRALAAELKTFCPSLRWVVVWLQHTRVTWTYGQNEMWVYRVEGNQWRGGGKLWLKT</sequence>
<proteinExistence type="predicted"/>
<feature type="region of interest" description="Disordered" evidence="1">
    <location>
        <begin position="92"/>
        <end position="113"/>
    </location>
</feature>
<dbReference type="VEuPathDB" id="FungiDB:CC1G_03035"/>
<dbReference type="EMBL" id="AACS02000008">
    <property type="protein sequence ID" value="EAU80859.2"/>
    <property type="molecule type" value="Genomic_DNA"/>
</dbReference>
<dbReference type="OMA" id="HEDIKFQ"/>
<dbReference type="GeneID" id="6017616"/>
<protein>
    <recommendedName>
        <fullName evidence="4">F-box domain-containing protein</fullName>
    </recommendedName>
</protein>
<accession>A8PEN1</accession>
<name>A8PEN1_COPC7</name>
<dbReference type="AlphaFoldDB" id="A8PEN1"/>
<evidence type="ECO:0000256" key="1">
    <source>
        <dbReference type="SAM" id="MobiDB-lite"/>
    </source>
</evidence>
<evidence type="ECO:0000313" key="3">
    <source>
        <dbReference type="Proteomes" id="UP000001861"/>
    </source>
</evidence>
<dbReference type="Proteomes" id="UP000001861">
    <property type="component" value="Unassembled WGS sequence"/>
</dbReference>